<feature type="domain" description="Arginyl tRNA synthetase N-terminal" evidence="1">
    <location>
        <begin position="4"/>
        <end position="96"/>
    </location>
</feature>
<keyword evidence="3" id="KW-1185">Reference proteome</keyword>
<dbReference type="SUPFAM" id="SSF55190">
    <property type="entry name" value="Arginyl-tRNA synthetase (ArgRS), N-terminal 'additional' domain"/>
    <property type="match status" value="1"/>
</dbReference>
<dbReference type="Proteomes" id="UP000463051">
    <property type="component" value="Unassembled WGS sequence"/>
</dbReference>
<dbReference type="SMART" id="SM01016">
    <property type="entry name" value="Arg_tRNA_synt_N"/>
    <property type="match status" value="1"/>
</dbReference>
<protein>
    <recommendedName>
        <fullName evidence="1">Arginyl tRNA synthetase N-terminal domain-containing protein</fullName>
    </recommendedName>
</protein>
<name>A0A7X2HA19_9BACL</name>
<proteinExistence type="predicted"/>
<evidence type="ECO:0000313" key="3">
    <source>
        <dbReference type="Proteomes" id="UP000463051"/>
    </source>
</evidence>
<gene>
    <name evidence="2" type="ORF">GJB61_24695</name>
</gene>
<dbReference type="InterPro" id="IPR036695">
    <property type="entry name" value="Arg-tRNA-synth_N_sf"/>
</dbReference>
<evidence type="ECO:0000259" key="1">
    <source>
        <dbReference type="SMART" id="SM01016"/>
    </source>
</evidence>
<dbReference type="Pfam" id="PF03485">
    <property type="entry name" value="Arg_tRNA_synt_N"/>
    <property type="match status" value="1"/>
</dbReference>
<organism evidence="2 3">
    <name type="scientific">Paenibacillus monticola</name>
    <dbReference type="NCBI Taxonomy" id="2666075"/>
    <lineage>
        <taxon>Bacteria</taxon>
        <taxon>Bacillati</taxon>
        <taxon>Bacillota</taxon>
        <taxon>Bacilli</taxon>
        <taxon>Bacillales</taxon>
        <taxon>Paenibacillaceae</taxon>
        <taxon>Paenibacillus</taxon>
    </lineage>
</organism>
<evidence type="ECO:0000313" key="2">
    <source>
        <dbReference type="EMBL" id="MRN56175.1"/>
    </source>
</evidence>
<accession>A0A7X2HA19</accession>
<dbReference type="AlphaFoldDB" id="A0A7X2HA19"/>
<dbReference type="GO" id="GO:0004814">
    <property type="term" value="F:arginine-tRNA ligase activity"/>
    <property type="evidence" value="ECO:0007669"/>
    <property type="project" value="InterPro"/>
</dbReference>
<dbReference type="EMBL" id="WJXB01000012">
    <property type="protein sequence ID" value="MRN56175.1"/>
    <property type="molecule type" value="Genomic_DNA"/>
</dbReference>
<dbReference type="RefSeq" id="WP_338116099.1">
    <property type="nucleotide sequence ID" value="NZ_WJXB01000012.1"/>
</dbReference>
<dbReference type="Gene3D" id="3.30.1360.70">
    <property type="entry name" value="Arginyl tRNA synthetase N-terminal domain"/>
    <property type="match status" value="1"/>
</dbReference>
<sequence>MISQIIKTNLEQSVRNVFMNLELAYPSDISILIEQPANAEHGDYSSSIALQLAKLLRKSPMAIAELVKTELQLQDNITGLVERIEVAAPGFINLYIHWQEWARQPFALPQDSGQKVVIEHTSINPNKAGYAS</sequence>
<dbReference type="InterPro" id="IPR005148">
    <property type="entry name" value="Arg-tRNA-synth_N"/>
</dbReference>
<comment type="caution">
    <text evidence="2">The sequence shown here is derived from an EMBL/GenBank/DDBJ whole genome shotgun (WGS) entry which is preliminary data.</text>
</comment>
<dbReference type="GO" id="GO:0005737">
    <property type="term" value="C:cytoplasm"/>
    <property type="evidence" value="ECO:0007669"/>
    <property type="project" value="InterPro"/>
</dbReference>
<reference evidence="2 3" key="1">
    <citation type="submission" date="2019-11" db="EMBL/GenBank/DDBJ databases">
        <title>Paenibacillus monticola sp. nov., a novel PGPR strain isolated from mountain sample in China.</title>
        <authorList>
            <person name="Zhao Q."/>
            <person name="Li H.-P."/>
            <person name="Zhang J.-L."/>
        </authorList>
    </citation>
    <scope>NUCLEOTIDE SEQUENCE [LARGE SCALE GENOMIC DNA]</scope>
    <source>
        <strain evidence="2 3">LC-T2</strain>
    </source>
</reference>
<dbReference type="GO" id="GO:0006420">
    <property type="term" value="P:arginyl-tRNA aminoacylation"/>
    <property type="evidence" value="ECO:0007669"/>
    <property type="project" value="InterPro"/>
</dbReference>
<dbReference type="GO" id="GO:0005524">
    <property type="term" value="F:ATP binding"/>
    <property type="evidence" value="ECO:0007669"/>
    <property type="project" value="InterPro"/>
</dbReference>